<dbReference type="Proteomes" id="UP000235786">
    <property type="component" value="Unassembled WGS sequence"/>
</dbReference>
<name>A0A2J6R1D9_HYAVF</name>
<evidence type="ECO:0000313" key="2">
    <source>
        <dbReference type="EMBL" id="PMD32334.1"/>
    </source>
</evidence>
<evidence type="ECO:0000313" key="3">
    <source>
        <dbReference type="Proteomes" id="UP000235786"/>
    </source>
</evidence>
<gene>
    <name evidence="2" type="ORF">L207DRAFT_518719</name>
</gene>
<organism evidence="2 3">
    <name type="scientific">Hyaloscypha variabilis (strain UAMH 11265 / GT02V1 / F)</name>
    <name type="common">Meliniomyces variabilis</name>
    <dbReference type="NCBI Taxonomy" id="1149755"/>
    <lineage>
        <taxon>Eukaryota</taxon>
        <taxon>Fungi</taxon>
        <taxon>Dikarya</taxon>
        <taxon>Ascomycota</taxon>
        <taxon>Pezizomycotina</taxon>
        <taxon>Leotiomycetes</taxon>
        <taxon>Helotiales</taxon>
        <taxon>Hyaloscyphaceae</taxon>
        <taxon>Hyaloscypha</taxon>
        <taxon>Hyaloscypha variabilis</taxon>
    </lineage>
</organism>
<protein>
    <submittedName>
        <fullName evidence="2">Uncharacterized protein</fullName>
    </submittedName>
</protein>
<dbReference type="OrthoDB" id="3556373at2759"/>
<reference evidence="2 3" key="1">
    <citation type="submission" date="2016-04" db="EMBL/GenBank/DDBJ databases">
        <title>A degradative enzymes factory behind the ericoid mycorrhizal symbiosis.</title>
        <authorList>
            <consortium name="DOE Joint Genome Institute"/>
            <person name="Martino E."/>
            <person name="Morin E."/>
            <person name="Grelet G."/>
            <person name="Kuo A."/>
            <person name="Kohler A."/>
            <person name="Daghino S."/>
            <person name="Barry K."/>
            <person name="Choi C."/>
            <person name="Cichocki N."/>
            <person name="Clum A."/>
            <person name="Copeland A."/>
            <person name="Hainaut M."/>
            <person name="Haridas S."/>
            <person name="Labutti K."/>
            <person name="Lindquist E."/>
            <person name="Lipzen A."/>
            <person name="Khouja H.-R."/>
            <person name="Murat C."/>
            <person name="Ohm R."/>
            <person name="Olson A."/>
            <person name="Spatafora J."/>
            <person name="Veneault-Fourrey C."/>
            <person name="Henrissat B."/>
            <person name="Grigoriev I."/>
            <person name="Martin F."/>
            <person name="Perotto S."/>
        </authorList>
    </citation>
    <scope>NUCLEOTIDE SEQUENCE [LARGE SCALE GENOMIC DNA]</scope>
    <source>
        <strain evidence="2 3">F</strain>
    </source>
</reference>
<keyword evidence="1" id="KW-0472">Membrane</keyword>
<keyword evidence="1" id="KW-1133">Transmembrane helix</keyword>
<proteinExistence type="predicted"/>
<evidence type="ECO:0000256" key="1">
    <source>
        <dbReference type="SAM" id="Phobius"/>
    </source>
</evidence>
<feature type="transmembrane region" description="Helical" evidence="1">
    <location>
        <begin position="78"/>
        <end position="100"/>
    </location>
</feature>
<keyword evidence="3" id="KW-1185">Reference proteome</keyword>
<keyword evidence="1" id="KW-0812">Transmembrane</keyword>
<accession>A0A2J6R1D9</accession>
<sequence>MRQSNGRMGDNTARSGMGRLSSRSATDIVAIPQVAGPSRPPANTVSSTQKGILWQEPALKDPESGIVELLPWIWPNHVIWIFITVASTFVLISIIPIMLIDVITSPAVALPSTEVSPTAPIIARSFQLDTPSWNYDSLCSPRKGQCQLGTYTTRNVKMMDLVWFDEECKKVDYVAACQDLACKDPMIVLTGINDSESEYPDPVLV</sequence>
<dbReference type="AlphaFoldDB" id="A0A2J6R1D9"/>
<dbReference type="EMBL" id="KZ613959">
    <property type="protein sequence ID" value="PMD32334.1"/>
    <property type="molecule type" value="Genomic_DNA"/>
</dbReference>